<dbReference type="Proteomes" id="UP001222027">
    <property type="component" value="Unassembled WGS sequence"/>
</dbReference>
<dbReference type="AlphaFoldDB" id="A0AAV8RAP7"/>
<evidence type="ECO:0000256" key="1">
    <source>
        <dbReference type="SAM" id="SignalP"/>
    </source>
</evidence>
<gene>
    <name evidence="2" type="ORF">OPV22_009411</name>
</gene>
<reference evidence="2 3" key="1">
    <citation type="submission" date="2022-12" db="EMBL/GenBank/DDBJ databases">
        <title>Chromosome-scale assembly of the Ensete ventricosum genome.</title>
        <authorList>
            <person name="Dussert Y."/>
            <person name="Stocks J."/>
            <person name="Wendawek A."/>
            <person name="Woldeyes F."/>
            <person name="Nichols R.A."/>
            <person name="Borrell J.S."/>
        </authorList>
    </citation>
    <scope>NUCLEOTIDE SEQUENCE [LARGE SCALE GENOMIC DNA]</scope>
    <source>
        <strain evidence="3">cv. Maze</strain>
        <tissue evidence="2">Seeds</tissue>
    </source>
</reference>
<evidence type="ECO:0000313" key="2">
    <source>
        <dbReference type="EMBL" id="KAJ8498859.1"/>
    </source>
</evidence>
<sequence>MYRRNQSIIITVVTIVTLASKAAASSKGATTFSISSYFGGPKDPDVISLSSFDVRLGFPFRFWIGRRTG</sequence>
<feature type="chain" id="PRO_5043328347" evidence="1">
    <location>
        <begin position="25"/>
        <end position="69"/>
    </location>
</feature>
<proteinExistence type="predicted"/>
<protein>
    <submittedName>
        <fullName evidence="2">Uncharacterized protein</fullName>
    </submittedName>
</protein>
<keyword evidence="3" id="KW-1185">Reference proteome</keyword>
<comment type="caution">
    <text evidence="2">The sequence shown here is derived from an EMBL/GenBank/DDBJ whole genome shotgun (WGS) entry which is preliminary data.</text>
</comment>
<organism evidence="2 3">
    <name type="scientific">Ensete ventricosum</name>
    <name type="common">Abyssinian banana</name>
    <name type="synonym">Musa ensete</name>
    <dbReference type="NCBI Taxonomy" id="4639"/>
    <lineage>
        <taxon>Eukaryota</taxon>
        <taxon>Viridiplantae</taxon>
        <taxon>Streptophyta</taxon>
        <taxon>Embryophyta</taxon>
        <taxon>Tracheophyta</taxon>
        <taxon>Spermatophyta</taxon>
        <taxon>Magnoliopsida</taxon>
        <taxon>Liliopsida</taxon>
        <taxon>Zingiberales</taxon>
        <taxon>Musaceae</taxon>
        <taxon>Ensete</taxon>
    </lineage>
</organism>
<evidence type="ECO:0000313" key="3">
    <source>
        <dbReference type="Proteomes" id="UP001222027"/>
    </source>
</evidence>
<feature type="signal peptide" evidence="1">
    <location>
        <begin position="1"/>
        <end position="24"/>
    </location>
</feature>
<dbReference type="EMBL" id="JAQQAF010000003">
    <property type="protein sequence ID" value="KAJ8498859.1"/>
    <property type="molecule type" value="Genomic_DNA"/>
</dbReference>
<name>A0AAV8RAP7_ENSVE</name>
<keyword evidence="1" id="KW-0732">Signal</keyword>
<accession>A0AAV8RAP7</accession>